<proteinExistence type="predicted"/>
<dbReference type="PROSITE" id="PS50110">
    <property type="entry name" value="RESPONSE_REGULATORY"/>
    <property type="match status" value="1"/>
</dbReference>
<dbReference type="PANTHER" id="PTHR44591:SF3">
    <property type="entry name" value="RESPONSE REGULATORY DOMAIN-CONTAINING PROTEIN"/>
    <property type="match status" value="1"/>
</dbReference>
<dbReference type="Pfam" id="PF00072">
    <property type="entry name" value="Response_reg"/>
    <property type="match status" value="1"/>
</dbReference>
<dbReference type="InterPro" id="IPR050595">
    <property type="entry name" value="Bact_response_regulator"/>
</dbReference>
<organism evidence="4 5">
    <name type="scientific">Roseiconus nitratireducens</name>
    <dbReference type="NCBI Taxonomy" id="2605748"/>
    <lineage>
        <taxon>Bacteria</taxon>
        <taxon>Pseudomonadati</taxon>
        <taxon>Planctomycetota</taxon>
        <taxon>Planctomycetia</taxon>
        <taxon>Pirellulales</taxon>
        <taxon>Pirellulaceae</taxon>
        <taxon>Roseiconus</taxon>
    </lineage>
</organism>
<accession>A0A5M6D679</accession>
<feature type="modified residue" description="4-aspartylphosphate" evidence="2">
    <location>
        <position position="59"/>
    </location>
</feature>
<protein>
    <submittedName>
        <fullName evidence="4">Response regulator</fullName>
    </submittedName>
</protein>
<evidence type="ECO:0000256" key="1">
    <source>
        <dbReference type="ARBA" id="ARBA00022553"/>
    </source>
</evidence>
<dbReference type="InterPro" id="IPR011006">
    <property type="entry name" value="CheY-like_superfamily"/>
</dbReference>
<evidence type="ECO:0000313" key="5">
    <source>
        <dbReference type="Proteomes" id="UP000324479"/>
    </source>
</evidence>
<dbReference type="Proteomes" id="UP000324479">
    <property type="component" value="Unassembled WGS sequence"/>
</dbReference>
<dbReference type="EMBL" id="VWOX01000006">
    <property type="protein sequence ID" value="KAA5543018.1"/>
    <property type="molecule type" value="Genomic_DNA"/>
</dbReference>
<comment type="caution">
    <text evidence="4">The sequence shown here is derived from an EMBL/GenBank/DDBJ whole genome shotgun (WGS) entry which is preliminary data.</text>
</comment>
<dbReference type="SUPFAM" id="SSF52172">
    <property type="entry name" value="CheY-like"/>
    <property type="match status" value="1"/>
</dbReference>
<keyword evidence="5" id="KW-1185">Reference proteome</keyword>
<keyword evidence="1 2" id="KW-0597">Phosphoprotein</keyword>
<evidence type="ECO:0000313" key="4">
    <source>
        <dbReference type="EMBL" id="KAA5543018.1"/>
    </source>
</evidence>
<evidence type="ECO:0000259" key="3">
    <source>
        <dbReference type="PROSITE" id="PS50110"/>
    </source>
</evidence>
<dbReference type="GO" id="GO:0000160">
    <property type="term" value="P:phosphorelay signal transduction system"/>
    <property type="evidence" value="ECO:0007669"/>
    <property type="project" value="InterPro"/>
</dbReference>
<name>A0A5M6D679_9BACT</name>
<sequence>MSEGIPSIWVLEDNDEDYQILEMAFTRMDRPIRMTRFRRVRELIDQAEKLRPPTLFYCDLRLPGESGMQAISFLTANPRLQDIPKLVFSTSSNPVEIRNAYRAGANAFHVKRLSTAAMIQLHQSALKYWLDEVSIVDECKSIVSTEQSNP</sequence>
<dbReference type="SMART" id="SM00448">
    <property type="entry name" value="REC"/>
    <property type="match status" value="1"/>
</dbReference>
<evidence type="ECO:0000256" key="2">
    <source>
        <dbReference type="PROSITE-ProRule" id="PRU00169"/>
    </source>
</evidence>
<reference evidence="4 5" key="1">
    <citation type="submission" date="2019-08" db="EMBL/GenBank/DDBJ databases">
        <authorList>
            <person name="Dhanesh K."/>
            <person name="Kumar G."/>
            <person name="Sasikala C."/>
            <person name="Venkata Ramana C."/>
        </authorList>
    </citation>
    <scope>NUCLEOTIDE SEQUENCE [LARGE SCALE GENOMIC DNA]</scope>
    <source>
        <strain evidence="4 5">JC645</strain>
    </source>
</reference>
<dbReference type="RefSeq" id="WP_150076679.1">
    <property type="nucleotide sequence ID" value="NZ_VWOX01000006.1"/>
</dbReference>
<dbReference type="Gene3D" id="3.40.50.2300">
    <property type="match status" value="1"/>
</dbReference>
<dbReference type="PANTHER" id="PTHR44591">
    <property type="entry name" value="STRESS RESPONSE REGULATOR PROTEIN 1"/>
    <property type="match status" value="1"/>
</dbReference>
<dbReference type="InterPro" id="IPR001789">
    <property type="entry name" value="Sig_transdc_resp-reg_receiver"/>
</dbReference>
<dbReference type="AlphaFoldDB" id="A0A5M6D679"/>
<feature type="domain" description="Response regulatory" evidence="3">
    <location>
        <begin position="7"/>
        <end position="126"/>
    </location>
</feature>
<gene>
    <name evidence="4" type="ORF">FYK55_12015</name>
</gene>